<protein>
    <recommendedName>
        <fullName evidence="2">Cytokinin riboside 5'-monophosphate phosphoribohydrolase</fullName>
        <ecNumber evidence="2">3.2.2.n1</ecNumber>
    </recommendedName>
</protein>
<comment type="catalytic activity">
    <reaction evidence="2">
        <text>N(6)-(dimethylallyl)adenosine 5'-phosphate + H2O = N(6)-dimethylallyladenine + D-ribose 5-phosphate</text>
        <dbReference type="Rhea" id="RHEA:48560"/>
        <dbReference type="ChEBI" id="CHEBI:15377"/>
        <dbReference type="ChEBI" id="CHEBI:17660"/>
        <dbReference type="ChEBI" id="CHEBI:57526"/>
        <dbReference type="ChEBI" id="CHEBI:78346"/>
        <dbReference type="EC" id="3.2.2.n1"/>
    </reaction>
</comment>
<keyword evidence="2" id="KW-0378">Hydrolase</keyword>
<keyword evidence="4" id="KW-1185">Reference proteome</keyword>
<evidence type="ECO:0000256" key="1">
    <source>
        <dbReference type="ARBA" id="ARBA00006763"/>
    </source>
</evidence>
<organism evidence="3 4">
    <name type="scientific">Pseudonocardia kongjuensis</name>
    <dbReference type="NCBI Taxonomy" id="102227"/>
    <lineage>
        <taxon>Bacteria</taxon>
        <taxon>Bacillati</taxon>
        <taxon>Actinomycetota</taxon>
        <taxon>Actinomycetes</taxon>
        <taxon>Pseudonocardiales</taxon>
        <taxon>Pseudonocardiaceae</taxon>
        <taxon>Pseudonocardia</taxon>
    </lineage>
</organism>
<gene>
    <name evidence="3" type="ORF">GCM10009613_48440</name>
</gene>
<reference evidence="3 4" key="1">
    <citation type="journal article" date="2019" name="Int. J. Syst. Evol. Microbiol.">
        <title>The Global Catalogue of Microorganisms (GCM) 10K type strain sequencing project: providing services to taxonomists for standard genome sequencing and annotation.</title>
        <authorList>
            <consortium name="The Broad Institute Genomics Platform"/>
            <consortium name="The Broad Institute Genome Sequencing Center for Infectious Disease"/>
            <person name="Wu L."/>
            <person name="Ma J."/>
        </authorList>
    </citation>
    <scope>NUCLEOTIDE SEQUENCE [LARGE SCALE GENOMIC DNA]</scope>
    <source>
        <strain evidence="3 4">JCM 11896</strain>
    </source>
</reference>
<dbReference type="EC" id="3.2.2.n1" evidence="2"/>
<dbReference type="InterPro" id="IPR031100">
    <property type="entry name" value="LOG_fam"/>
</dbReference>
<accession>A0ABN1Y383</accession>
<comment type="similarity">
    <text evidence="1 2">Belongs to the LOG family.</text>
</comment>
<dbReference type="RefSeq" id="WP_344026408.1">
    <property type="nucleotide sequence ID" value="NZ_BAAAJK010000034.1"/>
</dbReference>
<proteinExistence type="inferred from homology"/>
<evidence type="ECO:0000313" key="3">
    <source>
        <dbReference type="EMBL" id="GAA1396756.1"/>
    </source>
</evidence>
<dbReference type="PANTHER" id="PTHR31223">
    <property type="entry name" value="LOG FAMILY PROTEIN YJL055W"/>
    <property type="match status" value="1"/>
</dbReference>
<dbReference type="InterPro" id="IPR005269">
    <property type="entry name" value="LOG"/>
</dbReference>
<dbReference type="Gene3D" id="3.40.50.450">
    <property type="match status" value="1"/>
</dbReference>
<comment type="caution">
    <text evidence="3">The sequence shown here is derived from an EMBL/GenBank/DDBJ whole genome shotgun (WGS) entry which is preliminary data.</text>
</comment>
<name>A0ABN1Y383_9PSEU</name>
<comment type="catalytic activity">
    <reaction evidence="2">
        <text>9-ribosyl-trans-zeatin 5'-phosphate + H2O = trans-zeatin + D-ribose 5-phosphate</text>
        <dbReference type="Rhea" id="RHEA:48564"/>
        <dbReference type="ChEBI" id="CHEBI:15377"/>
        <dbReference type="ChEBI" id="CHEBI:16522"/>
        <dbReference type="ChEBI" id="CHEBI:78346"/>
        <dbReference type="ChEBI" id="CHEBI:87947"/>
        <dbReference type="EC" id="3.2.2.n1"/>
    </reaction>
</comment>
<dbReference type="PANTHER" id="PTHR31223:SF70">
    <property type="entry name" value="LOG FAMILY PROTEIN YJL055W"/>
    <property type="match status" value="1"/>
</dbReference>
<dbReference type="SUPFAM" id="SSF102405">
    <property type="entry name" value="MCP/YpsA-like"/>
    <property type="match status" value="1"/>
</dbReference>
<dbReference type="Pfam" id="PF03641">
    <property type="entry name" value="Lysine_decarbox"/>
    <property type="match status" value="1"/>
</dbReference>
<sequence>MDGGERGFAVCVYCASSDGVAAHHLDLAEAVGRGIAARGWTLVSGGGRKSMMGAVAAGARAAGGRTVGIIPRSMVEREWADHDSDELVITGSMRERKQLMEERSDAFLALPGGIGTCEELFEVWSSAVLGLHGKPVVLLDPGGHWDGLLTWVAGLAAGGFTSSAPMERLQVVRGGGSAADPGSAAVAVSVADPVEEALAACARPVS</sequence>
<evidence type="ECO:0000313" key="4">
    <source>
        <dbReference type="Proteomes" id="UP001501414"/>
    </source>
</evidence>
<dbReference type="NCBIfam" id="TIGR00730">
    <property type="entry name" value="Rossman fold protein, TIGR00730 family"/>
    <property type="match status" value="1"/>
</dbReference>
<dbReference type="Proteomes" id="UP001501414">
    <property type="component" value="Unassembled WGS sequence"/>
</dbReference>
<evidence type="ECO:0000256" key="2">
    <source>
        <dbReference type="RuleBase" id="RU363015"/>
    </source>
</evidence>
<dbReference type="EMBL" id="BAAAJK010000034">
    <property type="protein sequence ID" value="GAA1396756.1"/>
    <property type="molecule type" value="Genomic_DNA"/>
</dbReference>
<keyword evidence="2" id="KW-0203">Cytokinin biosynthesis</keyword>